<feature type="chain" id="PRO_5019464422" description="EGF-like domain-containing protein" evidence="10">
    <location>
        <begin position="19"/>
        <end position="143"/>
    </location>
</feature>
<evidence type="ECO:0000256" key="4">
    <source>
        <dbReference type="ARBA" id="ARBA00022737"/>
    </source>
</evidence>
<accession>A0A452HV55</accession>
<feature type="domain" description="EGF-like" evidence="11">
    <location>
        <begin position="89"/>
        <end position="127"/>
    </location>
</feature>
<keyword evidence="7 9" id="KW-1015">Disulfide bond</keyword>
<keyword evidence="4" id="KW-0677">Repeat</keyword>
<dbReference type="SMART" id="SM00179">
    <property type="entry name" value="EGF_CA"/>
    <property type="match status" value="1"/>
</dbReference>
<dbReference type="SUPFAM" id="SSF57196">
    <property type="entry name" value="EGF/Laminin"/>
    <property type="match status" value="1"/>
</dbReference>
<dbReference type="PROSITE" id="PS01186">
    <property type="entry name" value="EGF_2"/>
    <property type="match status" value="2"/>
</dbReference>
<reference evidence="13" key="1">
    <citation type="journal article" date="2017" name="PLoS ONE">
        <title>The Agassiz's desert tortoise genome provides a resource for the conservation of a threatened species.</title>
        <authorList>
            <person name="Tollis M."/>
            <person name="DeNardo D.F."/>
            <person name="Cornelius J.A."/>
            <person name="Dolby G.A."/>
            <person name="Edwards T."/>
            <person name="Henen B.T."/>
            <person name="Karl A.E."/>
            <person name="Murphy R.W."/>
            <person name="Kusumi K."/>
        </authorList>
    </citation>
    <scope>NUCLEOTIDE SEQUENCE [LARGE SCALE GENOMIC DNA]</scope>
</reference>
<feature type="disulfide bond" evidence="9">
    <location>
        <begin position="117"/>
        <end position="126"/>
    </location>
</feature>
<dbReference type="PROSITE" id="PS50026">
    <property type="entry name" value="EGF_3"/>
    <property type="match status" value="1"/>
</dbReference>
<comment type="subcellular location">
    <subcellularLocation>
        <location evidence="1">Membrane</location>
        <topology evidence="1">Single-pass type I membrane protein</topology>
    </subcellularLocation>
</comment>
<evidence type="ECO:0000259" key="11">
    <source>
        <dbReference type="PROSITE" id="PS50026"/>
    </source>
</evidence>
<dbReference type="Ensembl" id="ENSGAGT00000021620.1">
    <property type="protein sequence ID" value="ENSGAGP00000018963.1"/>
    <property type="gene ID" value="ENSGAGG00000014034.1"/>
</dbReference>
<feature type="signal peptide" evidence="10">
    <location>
        <begin position="1"/>
        <end position="18"/>
    </location>
</feature>
<reference evidence="12" key="3">
    <citation type="submission" date="2025-09" db="UniProtKB">
        <authorList>
            <consortium name="Ensembl"/>
        </authorList>
    </citation>
    <scope>IDENTIFICATION</scope>
</reference>
<protein>
    <recommendedName>
        <fullName evidence="11">EGF-like domain-containing protein</fullName>
    </recommendedName>
</protein>
<dbReference type="GO" id="GO:0005509">
    <property type="term" value="F:calcium ion binding"/>
    <property type="evidence" value="ECO:0007669"/>
    <property type="project" value="InterPro"/>
</dbReference>
<reference evidence="12" key="2">
    <citation type="submission" date="2025-08" db="UniProtKB">
        <authorList>
            <consortium name="Ensembl"/>
        </authorList>
    </citation>
    <scope>IDENTIFICATION</scope>
</reference>
<name>A0A452HV55_9SAUR</name>
<dbReference type="Proteomes" id="UP000291020">
    <property type="component" value="Unassembled WGS sequence"/>
</dbReference>
<dbReference type="PANTHER" id="PTHR24044:SF308">
    <property type="entry name" value="DELTA-LIKE PROTEIN 3"/>
    <property type="match status" value="1"/>
</dbReference>
<evidence type="ECO:0000313" key="12">
    <source>
        <dbReference type="Ensembl" id="ENSGAGP00000018963.1"/>
    </source>
</evidence>
<dbReference type="FunFam" id="2.10.25.10:FF:000064">
    <property type="entry name" value="Delta-like protein"/>
    <property type="match status" value="1"/>
</dbReference>
<dbReference type="InterPro" id="IPR000742">
    <property type="entry name" value="EGF"/>
</dbReference>
<evidence type="ECO:0000256" key="2">
    <source>
        <dbReference type="ARBA" id="ARBA00022536"/>
    </source>
</evidence>
<proteinExistence type="predicted"/>
<dbReference type="Pfam" id="PF00008">
    <property type="entry name" value="EGF"/>
    <property type="match status" value="1"/>
</dbReference>
<dbReference type="PROSITE" id="PS00022">
    <property type="entry name" value="EGF_1"/>
    <property type="match status" value="2"/>
</dbReference>
<evidence type="ECO:0000256" key="7">
    <source>
        <dbReference type="ARBA" id="ARBA00023157"/>
    </source>
</evidence>
<evidence type="ECO:0000256" key="5">
    <source>
        <dbReference type="ARBA" id="ARBA00022989"/>
    </source>
</evidence>
<dbReference type="Gene3D" id="2.10.25.10">
    <property type="entry name" value="Laminin"/>
    <property type="match status" value="2"/>
</dbReference>
<sequence length="143" mass="15407">ISATGGTVFVFFLLSSSAKSMYLSAICLPGCSEGHGYCERPGECKCRIGWQGRLCDECVRYPGCLHGTCSQPWQCNCREGWGGLFCNQDLNYCTNHRPCQNGATCTNTGQGSYTCSCRAGFTGTGCETETNDPSTPLQPPRTS</sequence>
<evidence type="ECO:0000256" key="10">
    <source>
        <dbReference type="SAM" id="SignalP"/>
    </source>
</evidence>
<evidence type="ECO:0000256" key="8">
    <source>
        <dbReference type="ARBA" id="ARBA00023180"/>
    </source>
</evidence>
<keyword evidence="3" id="KW-0812">Transmembrane</keyword>
<evidence type="ECO:0000313" key="13">
    <source>
        <dbReference type="Proteomes" id="UP000291020"/>
    </source>
</evidence>
<dbReference type="InterPro" id="IPR050906">
    <property type="entry name" value="Notch_signaling"/>
</dbReference>
<dbReference type="GO" id="GO:0045746">
    <property type="term" value="P:negative regulation of Notch signaling pathway"/>
    <property type="evidence" value="ECO:0007669"/>
    <property type="project" value="TreeGrafter"/>
</dbReference>
<dbReference type="GO" id="GO:0005112">
    <property type="term" value="F:Notch binding"/>
    <property type="evidence" value="ECO:0007669"/>
    <property type="project" value="TreeGrafter"/>
</dbReference>
<keyword evidence="13" id="KW-1185">Reference proteome</keyword>
<evidence type="ECO:0000256" key="6">
    <source>
        <dbReference type="ARBA" id="ARBA00023136"/>
    </source>
</evidence>
<evidence type="ECO:0000256" key="9">
    <source>
        <dbReference type="PROSITE-ProRule" id="PRU00076"/>
    </source>
</evidence>
<dbReference type="CDD" id="cd00054">
    <property type="entry name" value="EGF_CA"/>
    <property type="match status" value="1"/>
</dbReference>
<keyword evidence="10" id="KW-0732">Signal</keyword>
<dbReference type="GO" id="GO:0007219">
    <property type="term" value="P:Notch signaling pathway"/>
    <property type="evidence" value="ECO:0007669"/>
    <property type="project" value="TreeGrafter"/>
</dbReference>
<dbReference type="PANTHER" id="PTHR24044">
    <property type="entry name" value="NOTCH LIGAND FAMILY MEMBER"/>
    <property type="match status" value="1"/>
</dbReference>
<dbReference type="FunFam" id="2.10.25.10:FF:000018">
    <property type="entry name" value="Delta-like 1"/>
    <property type="match status" value="1"/>
</dbReference>
<evidence type="ECO:0000256" key="1">
    <source>
        <dbReference type="ARBA" id="ARBA00004479"/>
    </source>
</evidence>
<comment type="caution">
    <text evidence="9">Lacks conserved residue(s) required for the propagation of feature annotation.</text>
</comment>
<dbReference type="SMART" id="SM00181">
    <property type="entry name" value="EGF"/>
    <property type="match status" value="3"/>
</dbReference>
<keyword evidence="2 9" id="KW-0245">EGF-like domain</keyword>
<keyword evidence="6" id="KW-0472">Membrane</keyword>
<dbReference type="STRING" id="38772.ENSGAGP00000018963"/>
<dbReference type="Pfam" id="PF21700">
    <property type="entry name" value="EGF_DL_JAG"/>
    <property type="match status" value="1"/>
</dbReference>
<evidence type="ECO:0000256" key="3">
    <source>
        <dbReference type="ARBA" id="ARBA00022692"/>
    </source>
</evidence>
<dbReference type="AlphaFoldDB" id="A0A452HV55"/>
<organism evidence="12 13">
    <name type="scientific">Gopherus agassizii</name>
    <name type="common">Agassiz's desert tortoise</name>
    <dbReference type="NCBI Taxonomy" id="38772"/>
    <lineage>
        <taxon>Eukaryota</taxon>
        <taxon>Metazoa</taxon>
        <taxon>Chordata</taxon>
        <taxon>Craniata</taxon>
        <taxon>Vertebrata</taxon>
        <taxon>Euteleostomi</taxon>
        <taxon>Archelosauria</taxon>
        <taxon>Testudinata</taxon>
        <taxon>Testudines</taxon>
        <taxon>Cryptodira</taxon>
        <taxon>Durocryptodira</taxon>
        <taxon>Testudinoidea</taxon>
        <taxon>Testudinidae</taxon>
        <taxon>Gopherus</taxon>
    </lineage>
</organism>
<dbReference type="GO" id="GO:0005886">
    <property type="term" value="C:plasma membrane"/>
    <property type="evidence" value="ECO:0007669"/>
    <property type="project" value="TreeGrafter"/>
</dbReference>
<dbReference type="InterPro" id="IPR001881">
    <property type="entry name" value="EGF-like_Ca-bd_dom"/>
</dbReference>
<keyword evidence="8" id="KW-0325">Glycoprotein</keyword>
<keyword evidence="5" id="KW-1133">Transmembrane helix</keyword>